<dbReference type="EMBL" id="JABTEG010000005">
    <property type="protein sequence ID" value="KAG4304936.1"/>
    <property type="molecule type" value="Genomic_DNA"/>
</dbReference>
<organism evidence="1 2">
    <name type="scientific">Pneumocystis oryctolagi</name>
    <dbReference type="NCBI Taxonomy" id="42067"/>
    <lineage>
        <taxon>Eukaryota</taxon>
        <taxon>Fungi</taxon>
        <taxon>Dikarya</taxon>
        <taxon>Ascomycota</taxon>
        <taxon>Taphrinomycotina</taxon>
        <taxon>Pneumocystomycetes</taxon>
        <taxon>Pneumocystaceae</taxon>
        <taxon>Pneumocystis</taxon>
    </lineage>
</organism>
<evidence type="ECO:0000313" key="2">
    <source>
        <dbReference type="Proteomes" id="UP000768646"/>
    </source>
</evidence>
<evidence type="ECO:0000313" key="1">
    <source>
        <dbReference type="EMBL" id="KAG4304936.1"/>
    </source>
</evidence>
<comment type="caution">
    <text evidence="1">The sequence shown here is derived from an EMBL/GenBank/DDBJ whole genome shotgun (WGS) entry which is preliminary data.</text>
</comment>
<protein>
    <submittedName>
        <fullName evidence="1">Uncharacterized protein</fullName>
    </submittedName>
</protein>
<proteinExistence type="predicted"/>
<accession>A0ACB7CB17</accession>
<name>A0ACB7CB17_9ASCO</name>
<gene>
    <name evidence="1" type="ORF">PORY_001611</name>
</gene>
<reference evidence="1 2" key="1">
    <citation type="journal article" date="2021" name="Commun. Biol.">
        <title>Genomic insights into the host specific adaptation of the Pneumocystis genus.</title>
        <authorList>
            <person name="Cisse O.H."/>
            <person name="Ma L."/>
            <person name="Dekker J.P."/>
            <person name="Khil P.P."/>
            <person name="Youn J.-H."/>
            <person name="Brenchley J.M."/>
            <person name="Blair R."/>
            <person name="Pahar B."/>
            <person name="Chabe M."/>
            <person name="Van Rompay K.K.A."/>
            <person name="Keesler R."/>
            <person name="Sukura A."/>
            <person name="Hirsch V."/>
            <person name="Kutty G."/>
            <person name="Liu Y."/>
            <person name="Peng L."/>
            <person name="Chen J."/>
            <person name="Song J."/>
            <person name="Weissenbacher-Lang C."/>
            <person name="Xu J."/>
            <person name="Upham N.S."/>
            <person name="Stajich J.E."/>
            <person name="Cuomo C.A."/>
            <person name="Cushion M.T."/>
            <person name="Kovacs J.A."/>
        </authorList>
    </citation>
    <scope>NUCLEOTIDE SEQUENCE [LARGE SCALE GENOMIC DNA]</scope>
    <source>
        <strain evidence="1 2">RABM</strain>
    </source>
</reference>
<dbReference type="Proteomes" id="UP000768646">
    <property type="component" value="Unassembled WGS sequence"/>
</dbReference>
<keyword evidence="2" id="KW-1185">Reference proteome</keyword>
<sequence length="359" mass="42323">MSWKGFQKAVARAPQQVKGKLNIGENTVDQVYTDIESQFKELEQKLRRLSNNAKKYIEAIYGVLNSQLQFSEIIGEIYKPITGKVAETENLFFKDNSEIKASERYQTIVKELQETLVPELEMIELRIIKPTEELLSIVNSIYKITEKRERKRLDYDRYRANLKKLQDKKEKTLKDERALYSAENAVEHSTQEFEYYNTLLKEELPIIFDLESTFIQPIFQNFYFMQLNIYYTFYEKMRHINIDHFDFNKEIVEGFEEKRGNVQEITERLNIVKFTLSKRSRCVSDSENIKLSSPNSISQTETGTLSDELPPYSEVQDLYTLRENCRDSNIKKNNNTNNEYFDAKKIPPSIKTLVIIIVE</sequence>